<dbReference type="HAMAP" id="MF_01609">
    <property type="entry name" value="Glu_cys_ligase_2"/>
    <property type="match status" value="1"/>
</dbReference>
<dbReference type="PANTHER" id="PTHR36510">
    <property type="entry name" value="GLUTAMATE--CYSTEINE LIGASE 2-RELATED"/>
    <property type="match status" value="1"/>
</dbReference>
<dbReference type="GO" id="GO:0016874">
    <property type="term" value="F:ligase activity"/>
    <property type="evidence" value="ECO:0007669"/>
    <property type="project" value="UniProtKB-KW"/>
</dbReference>
<dbReference type="Gene3D" id="3.30.590.20">
    <property type="match status" value="1"/>
</dbReference>
<comment type="catalytic activity">
    <reaction evidence="4 5">
        <text>L-cysteine + L-glutamate + ATP = gamma-L-glutamyl-L-cysteine + ADP + phosphate + H(+)</text>
        <dbReference type="Rhea" id="RHEA:13285"/>
        <dbReference type="ChEBI" id="CHEBI:15378"/>
        <dbReference type="ChEBI" id="CHEBI:29985"/>
        <dbReference type="ChEBI" id="CHEBI:30616"/>
        <dbReference type="ChEBI" id="CHEBI:35235"/>
        <dbReference type="ChEBI" id="CHEBI:43474"/>
        <dbReference type="ChEBI" id="CHEBI:58173"/>
        <dbReference type="ChEBI" id="CHEBI:456216"/>
        <dbReference type="EC" id="6.3.2.2"/>
    </reaction>
</comment>
<gene>
    <name evidence="6" type="ORF">GCM10009786_06860</name>
</gene>
<dbReference type="Proteomes" id="UP001501084">
    <property type="component" value="Unassembled WGS sequence"/>
</dbReference>
<sequence>MPDSLPASPRFGIEEEYLLLDSATGLPSDRVDEIIAAIPGHLAEHEYFHSQLETATPICVRADEAYEALSAFRSAAAGAGDQLGVVLAGTGLPPLGGDRLGSRVAKQRYADIEEAMRGMVTRYYSTGTHVHVEVPSREAGVAAIASIAPWSPLLVALTANSPLWVGEDTGYADWRYMSMQQWATAGYPPRFENAAEYDGVVADLVRSGALLDGGLVNWSIRLSEKYPTIEARLADAQLDPRDAVAYGVLFRALVARALRDSAMGIESPRWQRDVVRGAHWLAARNGLRSELVDPVTGNPTPAFDAIDRLLEYVSDELTHAGDLDTVRAFLDRRRADGGPAQVQVDRWRAAGMPGLLELYRAGHRER</sequence>
<dbReference type="RefSeq" id="WP_346057386.1">
    <property type="nucleotide sequence ID" value="NZ_BAAAOP010000003.1"/>
</dbReference>
<proteinExistence type="inferred from homology"/>
<organism evidence="6 7">
    <name type="scientific">Leucobacter alluvii</name>
    <dbReference type="NCBI Taxonomy" id="340321"/>
    <lineage>
        <taxon>Bacteria</taxon>
        <taxon>Bacillati</taxon>
        <taxon>Actinomycetota</taxon>
        <taxon>Actinomycetes</taxon>
        <taxon>Micrococcales</taxon>
        <taxon>Microbacteriaceae</taxon>
        <taxon>Leucobacter</taxon>
    </lineage>
</organism>
<evidence type="ECO:0000256" key="1">
    <source>
        <dbReference type="ARBA" id="ARBA00022598"/>
    </source>
</evidence>
<evidence type="ECO:0000256" key="5">
    <source>
        <dbReference type="HAMAP-Rule" id="MF_01609"/>
    </source>
</evidence>
<comment type="similarity">
    <text evidence="5">Belongs to the glutamate--cysteine ligase type 2 family. YbdK subfamily.</text>
</comment>
<keyword evidence="2 5" id="KW-0547">Nucleotide-binding</keyword>
<dbReference type="InterPro" id="IPR050141">
    <property type="entry name" value="GCL_type2/YbdK_subfam"/>
</dbReference>
<evidence type="ECO:0000256" key="2">
    <source>
        <dbReference type="ARBA" id="ARBA00022741"/>
    </source>
</evidence>
<dbReference type="SUPFAM" id="SSF55931">
    <property type="entry name" value="Glutamine synthetase/guanido kinase"/>
    <property type="match status" value="1"/>
</dbReference>
<dbReference type="InterPro" id="IPR014746">
    <property type="entry name" value="Gln_synth/guanido_kin_cat_dom"/>
</dbReference>
<evidence type="ECO:0000256" key="3">
    <source>
        <dbReference type="ARBA" id="ARBA00022840"/>
    </source>
</evidence>
<comment type="caution">
    <text evidence="6">The sequence shown here is derived from an EMBL/GenBank/DDBJ whole genome shotgun (WGS) entry which is preliminary data.</text>
</comment>
<keyword evidence="3 5" id="KW-0067">ATP-binding</keyword>
<dbReference type="InterPro" id="IPR006336">
    <property type="entry name" value="GCS2"/>
</dbReference>
<accession>A0ABN3B3U3</accession>
<keyword evidence="1 5" id="KW-0436">Ligase</keyword>
<evidence type="ECO:0000256" key="4">
    <source>
        <dbReference type="ARBA" id="ARBA00048819"/>
    </source>
</evidence>
<protein>
    <recommendedName>
        <fullName evidence="5">Putative glutamate--cysteine ligase 2</fullName>
        <ecNumber evidence="5">6.3.2.2</ecNumber>
    </recommendedName>
    <alternativeName>
        <fullName evidence="5">Gamma-glutamylcysteine synthetase 2</fullName>
        <shortName evidence="5">GCS 2</shortName>
        <shortName evidence="5">Gamma-GCS 2</shortName>
    </alternativeName>
</protein>
<reference evidence="6 7" key="1">
    <citation type="journal article" date="2019" name="Int. J. Syst. Evol. Microbiol.">
        <title>The Global Catalogue of Microorganisms (GCM) 10K type strain sequencing project: providing services to taxonomists for standard genome sequencing and annotation.</title>
        <authorList>
            <consortium name="The Broad Institute Genomics Platform"/>
            <consortium name="The Broad Institute Genome Sequencing Center for Infectious Disease"/>
            <person name="Wu L."/>
            <person name="Ma J."/>
        </authorList>
    </citation>
    <scope>NUCLEOTIDE SEQUENCE [LARGE SCALE GENOMIC DNA]</scope>
    <source>
        <strain evidence="6 7">JCM 14919</strain>
    </source>
</reference>
<dbReference type="EMBL" id="BAAAOP010000003">
    <property type="protein sequence ID" value="GAA2186374.1"/>
    <property type="molecule type" value="Genomic_DNA"/>
</dbReference>
<dbReference type="InterPro" id="IPR011793">
    <property type="entry name" value="YbdK"/>
</dbReference>
<name>A0ABN3B3U3_9MICO</name>
<dbReference type="NCBIfam" id="TIGR02050">
    <property type="entry name" value="gshA_cyan_rel"/>
    <property type="match status" value="1"/>
</dbReference>
<evidence type="ECO:0000313" key="6">
    <source>
        <dbReference type="EMBL" id="GAA2186374.1"/>
    </source>
</evidence>
<keyword evidence="7" id="KW-1185">Reference proteome</keyword>
<comment type="function">
    <text evidence="5">ATP-dependent carboxylate-amine ligase which exhibits weak glutamate--cysteine ligase activity.</text>
</comment>
<dbReference type="PANTHER" id="PTHR36510:SF1">
    <property type="entry name" value="GLUTAMATE--CYSTEINE LIGASE 2-RELATED"/>
    <property type="match status" value="1"/>
</dbReference>
<dbReference type="Pfam" id="PF04107">
    <property type="entry name" value="GCS2"/>
    <property type="match status" value="1"/>
</dbReference>
<dbReference type="EC" id="6.3.2.2" evidence="5"/>
<evidence type="ECO:0000313" key="7">
    <source>
        <dbReference type="Proteomes" id="UP001501084"/>
    </source>
</evidence>